<dbReference type="InterPro" id="IPR002078">
    <property type="entry name" value="Sigma_54_int"/>
</dbReference>
<reference evidence="11" key="2">
    <citation type="submission" date="2011-03" db="EMBL/GenBank/DDBJ databases">
        <title>The complete genome of Desulfobacca acetoxidans DSM 11109.</title>
        <authorList>
            <consortium name="US DOE Joint Genome Institute (JGI-PGF)"/>
            <person name="Lucas S."/>
            <person name="Copeland A."/>
            <person name="Lapidus A."/>
            <person name="Bruce D."/>
            <person name="Goodwin L."/>
            <person name="Pitluck S."/>
            <person name="Peters L."/>
            <person name="Kyrpides N."/>
            <person name="Mavromatis K."/>
            <person name="Ivanova N."/>
            <person name="Ovchinnikova G."/>
            <person name="Teshima H."/>
            <person name="Detter J.C."/>
            <person name="Han C."/>
            <person name="Land M."/>
            <person name="Hauser L."/>
            <person name="Markowitz V."/>
            <person name="Cheng J.-F."/>
            <person name="Hugenholtz P."/>
            <person name="Woyke T."/>
            <person name="Wu D."/>
            <person name="Spring S."/>
            <person name="Schueler E."/>
            <person name="Brambilla E."/>
            <person name="Klenk H.-P."/>
            <person name="Eisen J.A."/>
        </authorList>
    </citation>
    <scope>NUCLEOTIDE SEQUENCE [LARGE SCALE GENOMIC DNA]</scope>
    <source>
        <strain evidence="11">ATCC 700848 / DSM 11109 / ASRB2</strain>
    </source>
</reference>
<dbReference type="RefSeq" id="WP_013706465.1">
    <property type="nucleotide sequence ID" value="NC_015388.1"/>
</dbReference>
<dbReference type="InterPro" id="IPR001789">
    <property type="entry name" value="Sig_transdc_resp-reg_receiver"/>
</dbReference>
<protein>
    <submittedName>
        <fullName evidence="10">Two component, sigma54 specific, transcriptional regulator, Fis family</fullName>
    </submittedName>
</protein>
<dbReference type="Proteomes" id="UP000000483">
    <property type="component" value="Chromosome"/>
</dbReference>
<dbReference type="STRING" id="880072.Desac_1500"/>
<dbReference type="Gene3D" id="3.40.50.300">
    <property type="entry name" value="P-loop containing nucleotide triphosphate hydrolases"/>
    <property type="match status" value="1"/>
</dbReference>
<accession>F2NCS4</accession>
<dbReference type="SMART" id="SM00448">
    <property type="entry name" value="REC"/>
    <property type="match status" value="1"/>
</dbReference>
<dbReference type="PRINTS" id="PR01590">
    <property type="entry name" value="HTHFIS"/>
</dbReference>
<dbReference type="Pfam" id="PF25601">
    <property type="entry name" value="AAA_lid_14"/>
    <property type="match status" value="1"/>
</dbReference>
<evidence type="ECO:0000259" key="8">
    <source>
        <dbReference type="PROSITE" id="PS50045"/>
    </source>
</evidence>
<reference evidence="10 11" key="1">
    <citation type="journal article" date="2011" name="Stand. Genomic Sci.">
        <title>Complete genome sequence of the acetate-degrading sulfate reducer Desulfobacca acetoxidans type strain (ASRB2).</title>
        <authorList>
            <person name="Goker M."/>
            <person name="Teshima H."/>
            <person name="Lapidus A."/>
            <person name="Nolan M."/>
            <person name="Lucas S."/>
            <person name="Hammon N."/>
            <person name="Deshpande S."/>
            <person name="Cheng J.F."/>
            <person name="Tapia R."/>
            <person name="Han C."/>
            <person name="Goodwin L."/>
            <person name="Pitluck S."/>
            <person name="Huntemann M."/>
            <person name="Liolios K."/>
            <person name="Ivanova N."/>
            <person name="Pagani I."/>
            <person name="Mavromatis K."/>
            <person name="Ovchinikova G."/>
            <person name="Pati A."/>
            <person name="Chen A."/>
            <person name="Palaniappan K."/>
            <person name="Land M."/>
            <person name="Hauser L."/>
            <person name="Brambilla E.M."/>
            <person name="Rohde M."/>
            <person name="Spring S."/>
            <person name="Detter J.C."/>
            <person name="Woyke T."/>
            <person name="Bristow J."/>
            <person name="Eisen J.A."/>
            <person name="Markowitz V."/>
            <person name="Hugenholtz P."/>
            <person name="Kyrpides N.C."/>
            <person name="Klenk H.P."/>
        </authorList>
    </citation>
    <scope>NUCLEOTIDE SEQUENCE [LARGE SCALE GENOMIC DNA]</scope>
    <source>
        <strain evidence="11">ATCC 700848 / DSM 11109 / ASRB2</strain>
    </source>
</reference>
<sequence>MRKKDILVVDDDELVCNSLREMLGIEGYEVDSTLDGMDALQKLRETKYSLILSDIRMPSIDGIELLKEVRGNSVDSLLIFITGHGHIDGAVEAIKLGAYDYITKPIDDLRLKLTIKRALEQKQLLASIRSLKKKIRPWELDERIIIKDRKMTELLDIIHMVSDTMATILITGESGTGKSILAKYIHRHSMRSDGPYVELSCGTLAETLLESELFGHVRGAFTNAMRDKKGKFEEAGGGTIFLDDINCASLNCQIKLLRVLQEKIFERVGGNESIPTDVRIITATNTPLTEEVEKKRFREDLYHRINVVSLFIPPLRERLGDIEPLIEYFIKRFNEAHNKKVRGISKSALQLCYNFQWPGNVRQLENVIERSVILAQGDFIIPEGLPEELRQDPMRSVESEDLTLAVAVAEAEKRILFRCLKQNNWNRQTTAQMLGISRTTLFNKMRQHQIEDPRKNNETYN</sequence>
<dbReference type="AlphaFoldDB" id="F2NCS4"/>
<dbReference type="KEGG" id="dao:Desac_1500"/>
<dbReference type="SUPFAM" id="SSF52172">
    <property type="entry name" value="CheY-like"/>
    <property type="match status" value="1"/>
</dbReference>
<keyword evidence="4" id="KW-0902">Two-component regulatory system</keyword>
<dbReference type="InterPro" id="IPR027417">
    <property type="entry name" value="P-loop_NTPase"/>
</dbReference>
<dbReference type="EMBL" id="CP002629">
    <property type="protein sequence ID" value="AEB09355.1"/>
    <property type="molecule type" value="Genomic_DNA"/>
</dbReference>
<organism evidence="10 11">
    <name type="scientific">Desulfobacca acetoxidans (strain ATCC 700848 / DSM 11109 / ASRB2)</name>
    <dbReference type="NCBI Taxonomy" id="880072"/>
    <lineage>
        <taxon>Bacteria</taxon>
        <taxon>Pseudomonadati</taxon>
        <taxon>Thermodesulfobacteriota</taxon>
        <taxon>Desulfobaccia</taxon>
        <taxon>Desulfobaccales</taxon>
        <taxon>Desulfobaccaceae</taxon>
        <taxon>Desulfobacca</taxon>
    </lineage>
</organism>
<dbReference type="Gene3D" id="1.10.8.60">
    <property type="match status" value="1"/>
</dbReference>
<dbReference type="PROSITE" id="PS50110">
    <property type="entry name" value="RESPONSE_REGULATORY"/>
    <property type="match status" value="1"/>
</dbReference>
<feature type="domain" description="Response regulatory" evidence="9">
    <location>
        <begin position="5"/>
        <end position="119"/>
    </location>
</feature>
<dbReference type="Pfam" id="PF00072">
    <property type="entry name" value="Response_reg"/>
    <property type="match status" value="1"/>
</dbReference>
<keyword evidence="11" id="KW-1185">Reference proteome</keyword>
<gene>
    <name evidence="10" type="ordered locus">Desac_1500</name>
</gene>
<dbReference type="FunFam" id="3.40.50.300:FF:000006">
    <property type="entry name" value="DNA-binding transcriptional regulator NtrC"/>
    <property type="match status" value="1"/>
</dbReference>
<dbReference type="PANTHER" id="PTHR32071">
    <property type="entry name" value="TRANSCRIPTIONAL REGULATORY PROTEIN"/>
    <property type="match status" value="1"/>
</dbReference>
<dbReference type="eggNOG" id="COG2204">
    <property type="taxonomic scope" value="Bacteria"/>
</dbReference>
<evidence type="ECO:0000256" key="5">
    <source>
        <dbReference type="ARBA" id="ARBA00023015"/>
    </source>
</evidence>
<dbReference type="Pfam" id="PF02954">
    <property type="entry name" value="HTH_8"/>
    <property type="match status" value="1"/>
</dbReference>
<keyword evidence="6" id="KW-0804">Transcription</keyword>
<dbReference type="PROSITE" id="PS00688">
    <property type="entry name" value="SIGMA54_INTERACT_3"/>
    <property type="match status" value="1"/>
</dbReference>
<dbReference type="GO" id="GO:0000160">
    <property type="term" value="P:phosphorelay signal transduction system"/>
    <property type="evidence" value="ECO:0007669"/>
    <property type="project" value="UniProtKB-KW"/>
</dbReference>
<dbReference type="HOGENOM" id="CLU_000445_0_6_7"/>
<dbReference type="FunFam" id="3.40.50.2300:FF:000018">
    <property type="entry name" value="DNA-binding transcriptional regulator NtrC"/>
    <property type="match status" value="1"/>
</dbReference>
<feature type="domain" description="Sigma-54 factor interaction" evidence="8">
    <location>
        <begin position="144"/>
        <end position="373"/>
    </location>
</feature>
<evidence type="ECO:0000259" key="9">
    <source>
        <dbReference type="PROSITE" id="PS50110"/>
    </source>
</evidence>
<evidence type="ECO:0000313" key="10">
    <source>
        <dbReference type="EMBL" id="AEB09355.1"/>
    </source>
</evidence>
<dbReference type="Gene3D" id="1.10.10.60">
    <property type="entry name" value="Homeodomain-like"/>
    <property type="match status" value="1"/>
</dbReference>
<dbReference type="GO" id="GO:0005524">
    <property type="term" value="F:ATP binding"/>
    <property type="evidence" value="ECO:0007669"/>
    <property type="project" value="UniProtKB-KW"/>
</dbReference>
<evidence type="ECO:0000256" key="2">
    <source>
        <dbReference type="ARBA" id="ARBA00022741"/>
    </source>
</evidence>
<dbReference type="InterPro" id="IPR025662">
    <property type="entry name" value="Sigma_54_int_dom_ATP-bd_1"/>
</dbReference>
<evidence type="ECO:0000256" key="3">
    <source>
        <dbReference type="ARBA" id="ARBA00022840"/>
    </source>
</evidence>
<dbReference type="InterPro" id="IPR003593">
    <property type="entry name" value="AAA+_ATPase"/>
</dbReference>
<proteinExistence type="predicted"/>
<keyword evidence="2" id="KW-0547">Nucleotide-binding</keyword>
<evidence type="ECO:0000256" key="7">
    <source>
        <dbReference type="PROSITE-ProRule" id="PRU00169"/>
    </source>
</evidence>
<dbReference type="CDD" id="cd00009">
    <property type="entry name" value="AAA"/>
    <property type="match status" value="1"/>
</dbReference>
<evidence type="ECO:0000256" key="1">
    <source>
        <dbReference type="ARBA" id="ARBA00022553"/>
    </source>
</evidence>
<evidence type="ECO:0000313" key="11">
    <source>
        <dbReference type="Proteomes" id="UP000000483"/>
    </source>
</evidence>
<dbReference type="InterPro" id="IPR009057">
    <property type="entry name" value="Homeodomain-like_sf"/>
</dbReference>
<dbReference type="SUPFAM" id="SSF46689">
    <property type="entry name" value="Homeodomain-like"/>
    <property type="match status" value="1"/>
</dbReference>
<evidence type="ECO:0000256" key="4">
    <source>
        <dbReference type="ARBA" id="ARBA00023012"/>
    </source>
</evidence>
<dbReference type="SMART" id="SM00382">
    <property type="entry name" value="AAA"/>
    <property type="match status" value="1"/>
</dbReference>
<dbReference type="InterPro" id="IPR025944">
    <property type="entry name" value="Sigma_54_int_dom_CS"/>
</dbReference>
<evidence type="ECO:0000256" key="6">
    <source>
        <dbReference type="ARBA" id="ARBA00023163"/>
    </source>
</evidence>
<dbReference type="SUPFAM" id="SSF52540">
    <property type="entry name" value="P-loop containing nucleoside triphosphate hydrolases"/>
    <property type="match status" value="1"/>
</dbReference>
<dbReference type="GO" id="GO:0006355">
    <property type="term" value="P:regulation of DNA-templated transcription"/>
    <property type="evidence" value="ECO:0007669"/>
    <property type="project" value="InterPro"/>
</dbReference>
<feature type="modified residue" description="4-aspartylphosphate" evidence="7">
    <location>
        <position position="54"/>
    </location>
</feature>
<dbReference type="PROSITE" id="PS50045">
    <property type="entry name" value="SIGMA54_INTERACT_4"/>
    <property type="match status" value="1"/>
</dbReference>
<keyword evidence="1 7" id="KW-0597">Phosphoprotein</keyword>
<dbReference type="InterPro" id="IPR058031">
    <property type="entry name" value="AAA_lid_NorR"/>
</dbReference>
<dbReference type="Gene3D" id="3.40.50.2300">
    <property type="match status" value="1"/>
</dbReference>
<dbReference type="InterPro" id="IPR002197">
    <property type="entry name" value="HTH_Fis"/>
</dbReference>
<name>F2NCS4_DESAR</name>
<dbReference type="InterPro" id="IPR011006">
    <property type="entry name" value="CheY-like_superfamily"/>
</dbReference>
<keyword evidence="5" id="KW-0805">Transcription regulation</keyword>
<dbReference type="GO" id="GO:0043565">
    <property type="term" value="F:sequence-specific DNA binding"/>
    <property type="evidence" value="ECO:0007669"/>
    <property type="project" value="InterPro"/>
</dbReference>
<keyword evidence="3" id="KW-0067">ATP-binding</keyword>
<dbReference type="Pfam" id="PF00158">
    <property type="entry name" value="Sigma54_activat"/>
    <property type="match status" value="1"/>
</dbReference>
<dbReference type="OrthoDB" id="9761019at2"/>
<dbReference type="PROSITE" id="PS00675">
    <property type="entry name" value="SIGMA54_INTERACT_1"/>
    <property type="match status" value="1"/>
</dbReference>